<organism evidence="3 4">
    <name type="scientific">Zancudomyces culisetae</name>
    <name type="common">Gut fungus</name>
    <name type="synonym">Smittium culisetae</name>
    <dbReference type="NCBI Taxonomy" id="1213189"/>
    <lineage>
        <taxon>Eukaryota</taxon>
        <taxon>Fungi</taxon>
        <taxon>Fungi incertae sedis</taxon>
        <taxon>Zoopagomycota</taxon>
        <taxon>Kickxellomycotina</taxon>
        <taxon>Harpellomycetes</taxon>
        <taxon>Harpellales</taxon>
        <taxon>Legeriomycetaceae</taxon>
        <taxon>Zancudomyces</taxon>
    </lineage>
</organism>
<accession>A0A1R1PWR6</accession>
<protein>
    <submittedName>
        <fullName evidence="3">Uncharacterized protein</fullName>
    </submittedName>
</protein>
<dbReference type="Proteomes" id="UP000188320">
    <property type="component" value="Unassembled WGS sequence"/>
</dbReference>
<evidence type="ECO:0000313" key="4">
    <source>
        <dbReference type="Proteomes" id="UP000188320"/>
    </source>
</evidence>
<feature type="compositionally biased region" description="Polar residues" evidence="2">
    <location>
        <begin position="67"/>
        <end position="76"/>
    </location>
</feature>
<keyword evidence="4" id="KW-1185">Reference proteome</keyword>
<dbReference type="AlphaFoldDB" id="A0A1R1PWR6"/>
<keyword evidence="1" id="KW-0175">Coiled coil</keyword>
<name>A0A1R1PWR6_ZANCU</name>
<feature type="compositionally biased region" description="Basic and acidic residues" evidence="2">
    <location>
        <begin position="99"/>
        <end position="111"/>
    </location>
</feature>
<feature type="compositionally biased region" description="Polar residues" evidence="2">
    <location>
        <begin position="84"/>
        <end position="97"/>
    </location>
</feature>
<evidence type="ECO:0000313" key="3">
    <source>
        <dbReference type="EMBL" id="OMH85440.1"/>
    </source>
</evidence>
<gene>
    <name evidence="3" type="ORF">AX774_g1008</name>
</gene>
<comment type="caution">
    <text evidence="3">The sequence shown here is derived from an EMBL/GenBank/DDBJ whole genome shotgun (WGS) entry which is preliminary data.</text>
</comment>
<evidence type="ECO:0000256" key="2">
    <source>
        <dbReference type="SAM" id="MobiDB-lite"/>
    </source>
</evidence>
<dbReference type="EMBL" id="LSSK01000080">
    <property type="protein sequence ID" value="OMH85440.1"/>
    <property type="molecule type" value="Genomic_DNA"/>
</dbReference>
<sequence length="349" mass="40382">MSQSPKFTYFTQEPTNKRIYDEREDEDSPFDSSPVDMECTSIQERIPQQHQLNQEQQQQQQQQQQQASRQEAASSRTVKKVKIQGTNPLQNPITADPTTPRHEIPENKKPGEKDEEWRLLLLKVYSSISSILERATHRESAHGGTSYMMDVGTLERLLVAYKTNSMVRTLVRTVPVNLWKLIVLEEKLNSYINEKEDNKTKNQAKEEKEVEKVEVKGEIKGDGVNDDIEISKTHNSATLDNPSWWEFLEVVGTKKKKMISDEMVQIIMKELEISIEQGKNEYKIESILEFIDKLDHRNNEKISEKMKEMTDKLVNTIMETSTETMSKVEGQEDYEQVMAKGINDTTNHS</sequence>
<feature type="compositionally biased region" description="Polar residues" evidence="2">
    <location>
        <begin position="1"/>
        <end position="14"/>
    </location>
</feature>
<feature type="coiled-coil region" evidence="1">
    <location>
        <begin position="181"/>
        <end position="208"/>
    </location>
</feature>
<reference evidence="4" key="1">
    <citation type="submission" date="2017-01" db="EMBL/GenBank/DDBJ databases">
        <authorList>
            <person name="Wang Y."/>
            <person name="White M."/>
            <person name="Kvist S."/>
            <person name="Moncalvo J.-M."/>
        </authorList>
    </citation>
    <scope>NUCLEOTIDE SEQUENCE [LARGE SCALE GENOMIC DNA]</scope>
    <source>
        <strain evidence="4">COL-18-3</strain>
    </source>
</reference>
<feature type="compositionally biased region" description="Low complexity" evidence="2">
    <location>
        <begin position="48"/>
        <end position="66"/>
    </location>
</feature>
<proteinExistence type="predicted"/>
<feature type="region of interest" description="Disordered" evidence="2">
    <location>
        <begin position="1"/>
        <end position="111"/>
    </location>
</feature>
<evidence type="ECO:0000256" key="1">
    <source>
        <dbReference type="SAM" id="Coils"/>
    </source>
</evidence>